<dbReference type="InterPro" id="IPR018484">
    <property type="entry name" value="FGGY_N"/>
</dbReference>
<proteinExistence type="inferred from homology"/>
<gene>
    <name evidence="10" type="ORF">NOSIN_07505</name>
</gene>
<organism evidence="10 11">
    <name type="scientific">Nocardiopsis sinuspersici</name>
    <dbReference type="NCBI Taxonomy" id="501010"/>
    <lineage>
        <taxon>Bacteria</taxon>
        <taxon>Bacillati</taxon>
        <taxon>Actinomycetota</taxon>
        <taxon>Actinomycetes</taxon>
        <taxon>Streptosporangiales</taxon>
        <taxon>Nocardiopsidaceae</taxon>
        <taxon>Nocardiopsis</taxon>
    </lineage>
</organism>
<dbReference type="GO" id="GO:0006071">
    <property type="term" value="P:glycerol metabolic process"/>
    <property type="evidence" value="ECO:0007669"/>
    <property type="project" value="TreeGrafter"/>
</dbReference>
<dbReference type="InterPro" id="IPR043129">
    <property type="entry name" value="ATPase_NBD"/>
</dbReference>
<dbReference type="Pfam" id="PF00370">
    <property type="entry name" value="FGGY_N"/>
    <property type="match status" value="1"/>
</dbReference>
<dbReference type="GO" id="GO:0004370">
    <property type="term" value="F:glycerol kinase activity"/>
    <property type="evidence" value="ECO:0007669"/>
    <property type="project" value="TreeGrafter"/>
</dbReference>
<dbReference type="GO" id="GO:0008993">
    <property type="term" value="F:rhamnulokinase activity"/>
    <property type="evidence" value="ECO:0007669"/>
    <property type="project" value="InterPro"/>
</dbReference>
<comment type="caution">
    <text evidence="10">The sequence shown here is derived from an EMBL/GenBank/DDBJ whole genome shotgun (WGS) entry which is preliminary data.</text>
</comment>
<keyword evidence="4 10" id="KW-0418">Kinase</keyword>
<feature type="domain" description="Carbohydrate kinase FGGY N-terminal" evidence="8">
    <location>
        <begin position="23"/>
        <end position="270"/>
    </location>
</feature>
<keyword evidence="11" id="KW-1185">Reference proteome</keyword>
<dbReference type="PANTHER" id="PTHR10196:SF93">
    <property type="entry name" value="L-RHAMNULOKINASE"/>
    <property type="match status" value="1"/>
</dbReference>
<dbReference type="InterPro" id="IPR013449">
    <property type="entry name" value="Rhamnulokinase"/>
</dbReference>
<dbReference type="EMBL" id="MCOK01000001">
    <property type="protein sequence ID" value="OOC53663.1"/>
    <property type="molecule type" value="Genomic_DNA"/>
</dbReference>
<dbReference type="Pfam" id="PF02782">
    <property type="entry name" value="FGGY_C"/>
    <property type="match status" value="1"/>
</dbReference>
<sequence>MSAASGPGGRSARAAGGTAVHAAVDLGASSGRVIAGRIEDGRLRTEEVARFPNGPVTVPAGNRATLHWDVLSLYAGVVEGLRRAAEPHGLASAGVDSWAVDYGLLDADGALLGNPVHYRDARTDGASERVFAHLPAEELYAVNGLQVQPFNTVFQLAAASGDAQSAAARDLLLVPDLLGYWLTGERVAELTNASTTGLVDVHARRWADRCLDLLRERFGVPARDLLPELVEPGTVVGAIRAGTGTGAGTGAAEGTPLVAVGSHDTASAVVAVPAATPRFAYVSSGTWSLVGVELDAPVRTEASRAANFTNELGVDGTVRYLRNVTGLWLLQESLRVWRERGREVDLPDLLARAAGLPALACVVDVDDPRFLPPGDMPARIAAFAAETGQRPPETDAEVARCVVDSLALAYRGAVRQAAELSGTDVEVVHVVGGGSRNELLCRLTADAVGLPVVAGPVEGAAIGNLLVQARAVGAVEGGLDDLRRIVADSTEVRRYEPSGPQAPWEAAERRLWS</sequence>
<accession>A0A1V3BZ36</accession>
<dbReference type="Gene3D" id="3.30.420.40">
    <property type="match status" value="2"/>
</dbReference>
<dbReference type="OrthoDB" id="9761504at2"/>
<keyword evidence="2" id="KW-0808">Transferase</keyword>
<reference evidence="11" key="1">
    <citation type="submission" date="2016-08" db="EMBL/GenBank/DDBJ databases">
        <authorList>
            <person name="Tokovenko B."/>
            <person name="Kalinowski J."/>
        </authorList>
    </citation>
    <scope>NUCLEOTIDE SEQUENCE [LARGE SCALE GENOMIC DNA]</scope>
    <source>
        <strain evidence="11">UTMC102</strain>
    </source>
</reference>
<evidence type="ECO:0000256" key="7">
    <source>
        <dbReference type="ARBA" id="ARBA00023308"/>
    </source>
</evidence>
<dbReference type="RefSeq" id="WP_077690052.1">
    <property type="nucleotide sequence ID" value="NZ_MCOK01000001.1"/>
</dbReference>
<dbReference type="GO" id="GO:0019301">
    <property type="term" value="P:rhamnose catabolic process"/>
    <property type="evidence" value="ECO:0007669"/>
    <property type="project" value="InterPro"/>
</dbReference>
<protein>
    <submittedName>
        <fullName evidence="10">Carbohydrate kinase</fullName>
    </submittedName>
</protein>
<dbReference type="STRING" id="501010.NOSIN_07505"/>
<dbReference type="GO" id="GO:0005829">
    <property type="term" value="C:cytosol"/>
    <property type="evidence" value="ECO:0007669"/>
    <property type="project" value="TreeGrafter"/>
</dbReference>
<evidence type="ECO:0000259" key="8">
    <source>
        <dbReference type="Pfam" id="PF00370"/>
    </source>
</evidence>
<evidence type="ECO:0000256" key="4">
    <source>
        <dbReference type="ARBA" id="ARBA00022777"/>
    </source>
</evidence>
<dbReference type="InterPro" id="IPR018485">
    <property type="entry name" value="FGGY_C"/>
</dbReference>
<evidence type="ECO:0000259" key="9">
    <source>
        <dbReference type="Pfam" id="PF02782"/>
    </source>
</evidence>
<dbReference type="AlphaFoldDB" id="A0A1V3BZ36"/>
<comment type="similarity">
    <text evidence="1">Belongs to the FGGY kinase family.</text>
</comment>
<evidence type="ECO:0000256" key="1">
    <source>
        <dbReference type="ARBA" id="ARBA00009156"/>
    </source>
</evidence>
<keyword evidence="3" id="KW-0547">Nucleotide-binding</keyword>
<evidence type="ECO:0000256" key="3">
    <source>
        <dbReference type="ARBA" id="ARBA00022741"/>
    </source>
</evidence>
<dbReference type="Proteomes" id="UP000189004">
    <property type="component" value="Unassembled WGS sequence"/>
</dbReference>
<keyword evidence="7" id="KW-0684">Rhamnose metabolism</keyword>
<evidence type="ECO:0000313" key="11">
    <source>
        <dbReference type="Proteomes" id="UP000189004"/>
    </source>
</evidence>
<name>A0A1V3BZ36_9ACTN</name>
<evidence type="ECO:0000313" key="10">
    <source>
        <dbReference type="EMBL" id="OOC53663.1"/>
    </source>
</evidence>
<dbReference type="SUPFAM" id="SSF53067">
    <property type="entry name" value="Actin-like ATPase domain"/>
    <property type="match status" value="2"/>
</dbReference>
<dbReference type="GO" id="GO:0005524">
    <property type="term" value="F:ATP binding"/>
    <property type="evidence" value="ECO:0007669"/>
    <property type="project" value="UniProtKB-KW"/>
</dbReference>
<evidence type="ECO:0000256" key="5">
    <source>
        <dbReference type="ARBA" id="ARBA00022840"/>
    </source>
</evidence>
<keyword evidence="5" id="KW-0067">ATP-binding</keyword>
<dbReference type="CDD" id="cd07771">
    <property type="entry name" value="ASKHA_NBD_FGGY_RhaB-like"/>
    <property type="match status" value="1"/>
</dbReference>
<feature type="domain" description="Carbohydrate kinase FGGY C-terminal" evidence="9">
    <location>
        <begin position="280"/>
        <end position="471"/>
    </location>
</feature>
<evidence type="ECO:0000256" key="6">
    <source>
        <dbReference type="ARBA" id="ARBA00023157"/>
    </source>
</evidence>
<dbReference type="PANTHER" id="PTHR10196">
    <property type="entry name" value="SUGAR KINASE"/>
    <property type="match status" value="1"/>
</dbReference>
<evidence type="ECO:0000256" key="2">
    <source>
        <dbReference type="ARBA" id="ARBA00022679"/>
    </source>
</evidence>
<keyword evidence="6" id="KW-1015">Disulfide bond</keyword>